<organism evidence="2 3">
    <name type="scientific">Phialemonium thermophilum</name>
    <dbReference type="NCBI Taxonomy" id="223376"/>
    <lineage>
        <taxon>Eukaryota</taxon>
        <taxon>Fungi</taxon>
        <taxon>Dikarya</taxon>
        <taxon>Ascomycota</taxon>
        <taxon>Pezizomycotina</taxon>
        <taxon>Sordariomycetes</taxon>
        <taxon>Sordariomycetidae</taxon>
        <taxon>Cephalothecales</taxon>
        <taxon>Cephalothecaceae</taxon>
        <taxon>Phialemonium</taxon>
    </lineage>
</organism>
<keyword evidence="3" id="KW-1185">Reference proteome</keyword>
<reference evidence="2 3" key="1">
    <citation type="journal article" date="2024" name="Commun. Biol.">
        <title>Comparative genomic analysis of thermophilic fungi reveals convergent evolutionary adaptations and gene losses.</title>
        <authorList>
            <person name="Steindorff A.S."/>
            <person name="Aguilar-Pontes M.V."/>
            <person name="Robinson A.J."/>
            <person name="Andreopoulos B."/>
            <person name="LaButti K."/>
            <person name="Kuo A."/>
            <person name="Mondo S."/>
            <person name="Riley R."/>
            <person name="Otillar R."/>
            <person name="Haridas S."/>
            <person name="Lipzen A."/>
            <person name="Grimwood J."/>
            <person name="Schmutz J."/>
            <person name="Clum A."/>
            <person name="Reid I.D."/>
            <person name="Moisan M.C."/>
            <person name="Butler G."/>
            <person name="Nguyen T.T.M."/>
            <person name="Dewar K."/>
            <person name="Conant G."/>
            <person name="Drula E."/>
            <person name="Henrissat B."/>
            <person name="Hansel C."/>
            <person name="Singer S."/>
            <person name="Hutchinson M.I."/>
            <person name="de Vries R.P."/>
            <person name="Natvig D.O."/>
            <person name="Powell A.J."/>
            <person name="Tsang A."/>
            <person name="Grigoriev I.V."/>
        </authorList>
    </citation>
    <scope>NUCLEOTIDE SEQUENCE [LARGE SCALE GENOMIC DNA]</scope>
    <source>
        <strain evidence="2 3">ATCC 24622</strain>
    </source>
</reference>
<evidence type="ECO:0000313" key="3">
    <source>
        <dbReference type="Proteomes" id="UP001586593"/>
    </source>
</evidence>
<protein>
    <submittedName>
        <fullName evidence="2">Uncharacterized protein</fullName>
    </submittedName>
</protein>
<feature type="region of interest" description="Disordered" evidence="1">
    <location>
        <begin position="1"/>
        <end position="92"/>
    </location>
</feature>
<evidence type="ECO:0000256" key="1">
    <source>
        <dbReference type="SAM" id="MobiDB-lite"/>
    </source>
</evidence>
<dbReference type="Proteomes" id="UP001586593">
    <property type="component" value="Unassembled WGS sequence"/>
</dbReference>
<sequence length="222" mass="23219">MVPFAGSGPRQGDLGPGPMIQLPNPTAGTNGQEHLRRGDRGTPLEEEGVVAEGKGGGGGRHRQLGGGRVWQKPRDGDISSPTLPPDGSATRTSDGLFTAATHSLSLSLTHTHTTFCLYRSMVFYVLPGKPGRMKASHPRRDDATTKPFPRGPGPAGGRAEAGWLETGQSSSRVQEVCDSSLAPGRGAGGGDWLEATTVHMPLVSHPTGEDADGTQRRGRKGE</sequence>
<name>A0ABR3V9R6_9PEZI</name>
<feature type="region of interest" description="Disordered" evidence="1">
    <location>
        <begin position="131"/>
        <end position="222"/>
    </location>
</feature>
<comment type="caution">
    <text evidence="2">The sequence shown here is derived from an EMBL/GenBank/DDBJ whole genome shotgun (WGS) entry which is preliminary data.</text>
</comment>
<accession>A0ABR3V9R6</accession>
<feature type="compositionally biased region" description="Polar residues" evidence="1">
    <location>
        <begin position="23"/>
        <end position="32"/>
    </location>
</feature>
<feature type="compositionally biased region" description="Gly residues" evidence="1">
    <location>
        <begin position="53"/>
        <end position="68"/>
    </location>
</feature>
<proteinExistence type="predicted"/>
<dbReference type="EMBL" id="JAZHXJ010002471">
    <property type="protein sequence ID" value="KAL1838461.1"/>
    <property type="molecule type" value="Genomic_DNA"/>
</dbReference>
<gene>
    <name evidence="2" type="ORF">VTK73DRAFT_4324</name>
</gene>
<evidence type="ECO:0000313" key="2">
    <source>
        <dbReference type="EMBL" id="KAL1838461.1"/>
    </source>
</evidence>
<feature type="compositionally biased region" description="Basic and acidic residues" evidence="1">
    <location>
        <begin position="33"/>
        <end position="43"/>
    </location>
</feature>